<dbReference type="InterPro" id="IPR036874">
    <property type="entry name" value="Carbonic_anhydrase_sf"/>
</dbReference>
<sequence length="249" mass="26663">MREVMKHPLQCTPACRRGFLKSVACATIAGIAGPPLLTTSAHADALTHAQRDAMTPAQILAAMQRGNERFRRGERKPRNYLAEQKTSAKGQYPAAVLLSCIDSRAPAEVIMDLGIGDIFNCRIAGNIENDDILGSMEFACKLMGAKVVLVMGHTSCGAIKGAIANAELGHLTALLARIKPAVDATQYDGERSATNYAFVDKVARKNVELTIAQIRSESAVLSDMEKQHAIKIAGAMYNLSTGAVEFFGS</sequence>
<feature type="binding site" evidence="2">
    <location>
        <position position="102"/>
    </location>
    <ligand>
        <name>Zn(2+)</name>
        <dbReference type="ChEBI" id="CHEBI:29105"/>
    </ligand>
</feature>
<keyword evidence="2" id="KW-0479">Metal-binding</keyword>
<reference evidence="3" key="1">
    <citation type="submission" date="2016-01" db="EMBL/GenBank/DDBJ databases">
        <authorList>
            <person name="Peeters C."/>
        </authorList>
    </citation>
    <scope>NUCLEOTIDE SEQUENCE [LARGE SCALE GENOMIC DNA]</scope>
    <source>
        <strain evidence="3">LMG 29325</strain>
    </source>
</reference>
<keyword evidence="4" id="KW-1185">Reference proteome</keyword>
<dbReference type="PROSITE" id="PS51318">
    <property type="entry name" value="TAT"/>
    <property type="match status" value="1"/>
</dbReference>
<dbReference type="Pfam" id="PF00484">
    <property type="entry name" value="Pro_CA"/>
    <property type="match status" value="1"/>
</dbReference>
<accession>A0A158AXY8</accession>
<feature type="binding site" evidence="2">
    <location>
        <position position="100"/>
    </location>
    <ligand>
        <name>Zn(2+)</name>
        <dbReference type="ChEBI" id="CHEBI:29105"/>
    </ligand>
</feature>
<feature type="binding site" evidence="2">
    <location>
        <position position="156"/>
    </location>
    <ligand>
        <name>Zn(2+)</name>
        <dbReference type="ChEBI" id="CHEBI:29105"/>
    </ligand>
</feature>
<dbReference type="CDD" id="cd03378">
    <property type="entry name" value="beta_CA_cladeC"/>
    <property type="match status" value="1"/>
</dbReference>
<dbReference type="RefSeq" id="WP_086968650.1">
    <property type="nucleotide sequence ID" value="NZ_FCOJ02000020.1"/>
</dbReference>
<dbReference type="STRING" id="1777143.AWB82_03141"/>
<dbReference type="AlphaFoldDB" id="A0A158AXY8"/>
<evidence type="ECO:0000256" key="2">
    <source>
        <dbReference type="PIRSR" id="PIRSR601765-1"/>
    </source>
</evidence>
<dbReference type="NCBIfam" id="NF011765">
    <property type="entry name" value="PRK15219.1"/>
    <property type="match status" value="1"/>
</dbReference>
<dbReference type="SUPFAM" id="SSF53056">
    <property type="entry name" value="beta-carbonic anhydrase, cab"/>
    <property type="match status" value="1"/>
</dbReference>
<dbReference type="SMART" id="SM00947">
    <property type="entry name" value="Pro_CA"/>
    <property type="match status" value="1"/>
</dbReference>
<dbReference type="PANTHER" id="PTHR11002:SF79">
    <property type="entry name" value="CARBONIC ANHYDRASE 2"/>
    <property type="match status" value="1"/>
</dbReference>
<dbReference type="Proteomes" id="UP000054596">
    <property type="component" value="Unassembled WGS sequence"/>
</dbReference>
<protein>
    <submittedName>
        <fullName evidence="3">Carbonic anhydrases</fullName>
    </submittedName>
</protein>
<evidence type="ECO:0000256" key="1">
    <source>
        <dbReference type="ARBA" id="ARBA00006217"/>
    </source>
</evidence>
<dbReference type="EMBL" id="FCOJ02000020">
    <property type="protein sequence ID" value="SAK62306.1"/>
    <property type="molecule type" value="Genomic_DNA"/>
</dbReference>
<feature type="binding site" evidence="2">
    <location>
        <position position="153"/>
    </location>
    <ligand>
        <name>Zn(2+)</name>
        <dbReference type="ChEBI" id="CHEBI:29105"/>
    </ligand>
</feature>
<dbReference type="OrthoDB" id="9797527at2"/>
<dbReference type="PANTHER" id="PTHR11002">
    <property type="entry name" value="CARBONIC ANHYDRASE"/>
    <property type="match status" value="1"/>
</dbReference>
<comment type="cofactor">
    <cofactor evidence="2">
        <name>Zn(2+)</name>
        <dbReference type="ChEBI" id="CHEBI:29105"/>
    </cofactor>
    <text evidence="2">Binds 1 zinc ion per subunit.</text>
</comment>
<comment type="caution">
    <text evidence="3">The sequence shown here is derived from an EMBL/GenBank/DDBJ whole genome shotgun (WGS) entry which is preliminary data.</text>
</comment>
<proteinExistence type="inferred from homology"/>
<organism evidence="3 4">
    <name type="scientific">Caballeronia glebae</name>
    <dbReference type="NCBI Taxonomy" id="1777143"/>
    <lineage>
        <taxon>Bacteria</taxon>
        <taxon>Pseudomonadati</taxon>
        <taxon>Pseudomonadota</taxon>
        <taxon>Betaproteobacteria</taxon>
        <taxon>Burkholderiales</taxon>
        <taxon>Burkholderiaceae</taxon>
        <taxon>Caballeronia</taxon>
    </lineage>
</organism>
<dbReference type="GO" id="GO:0008270">
    <property type="term" value="F:zinc ion binding"/>
    <property type="evidence" value="ECO:0007669"/>
    <property type="project" value="InterPro"/>
</dbReference>
<gene>
    <name evidence="3" type="ORF">AWB82_03141</name>
</gene>
<dbReference type="InterPro" id="IPR001765">
    <property type="entry name" value="Carbonic_anhydrase"/>
</dbReference>
<dbReference type="GO" id="GO:0004089">
    <property type="term" value="F:carbonate dehydratase activity"/>
    <property type="evidence" value="ECO:0007669"/>
    <property type="project" value="InterPro"/>
</dbReference>
<dbReference type="InterPro" id="IPR006311">
    <property type="entry name" value="TAT_signal"/>
</dbReference>
<name>A0A158AXY8_9BURK</name>
<dbReference type="Gene3D" id="3.40.1050.10">
    <property type="entry name" value="Carbonic anhydrase"/>
    <property type="match status" value="1"/>
</dbReference>
<comment type="similarity">
    <text evidence="1">Belongs to the beta-class carbonic anhydrase family.</text>
</comment>
<keyword evidence="2" id="KW-0862">Zinc</keyword>
<evidence type="ECO:0000313" key="4">
    <source>
        <dbReference type="Proteomes" id="UP000054596"/>
    </source>
</evidence>
<evidence type="ECO:0000313" key="3">
    <source>
        <dbReference type="EMBL" id="SAK62306.1"/>
    </source>
</evidence>